<evidence type="ECO:0000313" key="1">
    <source>
        <dbReference type="EMBL" id="KPM32305.1"/>
    </source>
</evidence>
<dbReference type="Proteomes" id="UP000050280">
    <property type="component" value="Unassembled WGS sequence"/>
</dbReference>
<organism evidence="1 2">
    <name type="scientific">Croceitalea dokdonensis DOKDO 023</name>
    <dbReference type="NCBI Taxonomy" id="1300341"/>
    <lineage>
        <taxon>Bacteria</taxon>
        <taxon>Pseudomonadati</taxon>
        <taxon>Bacteroidota</taxon>
        <taxon>Flavobacteriia</taxon>
        <taxon>Flavobacteriales</taxon>
        <taxon>Flavobacteriaceae</taxon>
        <taxon>Croceitalea</taxon>
    </lineage>
</organism>
<evidence type="ECO:0000313" key="2">
    <source>
        <dbReference type="Proteomes" id="UP000050280"/>
    </source>
</evidence>
<sequence length="49" mass="5760">MLPIPYLVKIPFGYVVINQIYSLIQPKLIVYMPPKPLPFPLRMPYNLET</sequence>
<dbReference type="STRING" id="1300341.I595_1955"/>
<accession>A0A0P7B297</accession>
<reference evidence="1 2" key="1">
    <citation type="submission" date="2015-09" db="EMBL/GenBank/DDBJ databases">
        <title>Genome sequence of the marine flavobacterium Croceitalea dokdonensis DOKDO 023 that contains proton- and sodium-pumping rhodopsins.</title>
        <authorList>
            <person name="Kwon S.-K."/>
            <person name="Lee H.K."/>
            <person name="Kwak M.-J."/>
            <person name="Kim J.F."/>
        </authorList>
    </citation>
    <scope>NUCLEOTIDE SEQUENCE [LARGE SCALE GENOMIC DNA]</scope>
    <source>
        <strain evidence="1 2">DOKDO 023</strain>
    </source>
</reference>
<name>A0A0P7B297_9FLAO</name>
<dbReference type="AlphaFoldDB" id="A0A0P7B297"/>
<comment type="caution">
    <text evidence="1">The sequence shown here is derived from an EMBL/GenBank/DDBJ whole genome shotgun (WGS) entry which is preliminary data.</text>
</comment>
<keyword evidence="2" id="KW-1185">Reference proteome</keyword>
<dbReference type="EMBL" id="LDJX01000003">
    <property type="protein sequence ID" value="KPM32305.1"/>
    <property type="molecule type" value="Genomic_DNA"/>
</dbReference>
<protein>
    <submittedName>
        <fullName evidence="1">Uncharacterized protein</fullName>
    </submittedName>
</protein>
<gene>
    <name evidence="1" type="ORF">I595_1955</name>
</gene>
<proteinExistence type="predicted"/>